<dbReference type="Proteomes" id="UP000215914">
    <property type="component" value="Unassembled WGS sequence"/>
</dbReference>
<accession>A0A9K3N3T5</accession>
<reference evidence="1" key="1">
    <citation type="journal article" date="2017" name="Nature">
        <title>The sunflower genome provides insights into oil metabolism, flowering and Asterid evolution.</title>
        <authorList>
            <person name="Badouin H."/>
            <person name="Gouzy J."/>
            <person name="Grassa C.J."/>
            <person name="Murat F."/>
            <person name="Staton S.E."/>
            <person name="Cottret L."/>
            <person name="Lelandais-Briere C."/>
            <person name="Owens G.L."/>
            <person name="Carrere S."/>
            <person name="Mayjonade B."/>
            <person name="Legrand L."/>
            <person name="Gill N."/>
            <person name="Kane N.C."/>
            <person name="Bowers J.E."/>
            <person name="Hubner S."/>
            <person name="Bellec A."/>
            <person name="Berard A."/>
            <person name="Berges H."/>
            <person name="Blanchet N."/>
            <person name="Boniface M.C."/>
            <person name="Brunel D."/>
            <person name="Catrice O."/>
            <person name="Chaidir N."/>
            <person name="Claudel C."/>
            <person name="Donnadieu C."/>
            <person name="Faraut T."/>
            <person name="Fievet G."/>
            <person name="Helmstetter N."/>
            <person name="King M."/>
            <person name="Knapp S.J."/>
            <person name="Lai Z."/>
            <person name="Le Paslier M.C."/>
            <person name="Lippi Y."/>
            <person name="Lorenzon L."/>
            <person name="Mandel J.R."/>
            <person name="Marage G."/>
            <person name="Marchand G."/>
            <person name="Marquand E."/>
            <person name="Bret-Mestries E."/>
            <person name="Morien E."/>
            <person name="Nambeesan S."/>
            <person name="Nguyen T."/>
            <person name="Pegot-Espagnet P."/>
            <person name="Pouilly N."/>
            <person name="Raftis F."/>
            <person name="Sallet E."/>
            <person name="Schiex T."/>
            <person name="Thomas J."/>
            <person name="Vandecasteele C."/>
            <person name="Vares D."/>
            <person name="Vear F."/>
            <person name="Vautrin S."/>
            <person name="Crespi M."/>
            <person name="Mangin B."/>
            <person name="Burke J.M."/>
            <person name="Salse J."/>
            <person name="Munos S."/>
            <person name="Vincourt P."/>
            <person name="Rieseberg L.H."/>
            <person name="Langlade N.B."/>
        </authorList>
    </citation>
    <scope>NUCLEOTIDE SEQUENCE</scope>
    <source>
        <tissue evidence="1">Leaves</tissue>
    </source>
</reference>
<comment type="caution">
    <text evidence="1">The sequence shown here is derived from an EMBL/GenBank/DDBJ whole genome shotgun (WGS) entry which is preliminary data.</text>
</comment>
<evidence type="ECO:0000313" key="2">
    <source>
        <dbReference type="Proteomes" id="UP000215914"/>
    </source>
</evidence>
<name>A0A9K3N3T5_HELAN</name>
<organism evidence="1 2">
    <name type="scientific">Helianthus annuus</name>
    <name type="common">Common sunflower</name>
    <dbReference type="NCBI Taxonomy" id="4232"/>
    <lineage>
        <taxon>Eukaryota</taxon>
        <taxon>Viridiplantae</taxon>
        <taxon>Streptophyta</taxon>
        <taxon>Embryophyta</taxon>
        <taxon>Tracheophyta</taxon>
        <taxon>Spermatophyta</taxon>
        <taxon>Magnoliopsida</taxon>
        <taxon>eudicotyledons</taxon>
        <taxon>Gunneridae</taxon>
        <taxon>Pentapetalae</taxon>
        <taxon>asterids</taxon>
        <taxon>campanulids</taxon>
        <taxon>Asterales</taxon>
        <taxon>Asteraceae</taxon>
        <taxon>Asteroideae</taxon>
        <taxon>Heliantheae alliance</taxon>
        <taxon>Heliantheae</taxon>
        <taxon>Helianthus</taxon>
    </lineage>
</organism>
<dbReference type="AlphaFoldDB" id="A0A9K3N3T5"/>
<evidence type="ECO:0000313" key="1">
    <source>
        <dbReference type="EMBL" id="KAF5786306.1"/>
    </source>
</evidence>
<protein>
    <submittedName>
        <fullName evidence="1">Uncharacterized protein</fullName>
    </submittedName>
</protein>
<gene>
    <name evidence="1" type="ORF">HanXRQr2_Chr10g0439311</name>
</gene>
<sequence>MDRIPGPVCFFTNAEVLGGARSGVRVKLHDDAAGRSSADGHVEEDLRVCHWRLLFGVDDPHSVCLLEREG</sequence>
<reference evidence="1" key="2">
    <citation type="submission" date="2020-06" db="EMBL/GenBank/DDBJ databases">
        <title>Helianthus annuus Genome sequencing and assembly Release 2.</title>
        <authorList>
            <person name="Gouzy J."/>
            <person name="Langlade N."/>
            <person name="Munos S."/>
        </authorList>
    </citation>
    <scope>NUCLEOTIDE SEQUENCE</scope>
    <source>
        <tissue evidence="1">Leaves</tissue>
    </source>
</reference>
<proteinExistence type="predicted"/>
<dbReference type="Gramene" id="mRNA:HanXRQr2_Chr10g0439311">
    <property type="protein sequence ID" value="mRNA:HanXRQr2_Chr10g0439311"/>
    <property type="gene ID" value="HanXRQr2_Chr10g0439311"/>
</dbReference>
<dbReference type="EMBL" id="MNCJ02000325">
    <property type="protein sequence ID" value="KAF5786306.1"/>
    <property type="molecule type" value="Genomic_DNA"/>
</dbReference>
<keyword evidence="2" id="KW-1185">Reference proteome</keyword>